<dbReference type="OrthoDB" id="8605367at2"/>
<evidence type="ECO:0000256" key="1">
    <source>
        <dbReference type="SAM" id="SignalP"/>
    </source>
</evidence>
<dbReference type="AlphaFoldDB" id="A0A4U0NEV5"/>
<evidence type="ECO:0000313" key="3">
    <source>
        <dbReference type="Proteomes" id="UP000306808"/>
    </source>
</evidence>
<feature type="chain" id="PRO_5020919822" evidence="1">
    <location>
        <begin position="22"/>
        <end position="299"/>
    </location>
</feature>
<dbReference type="PROSITE" id="PS51257">
    <property type="entry name" value="PROKAR_LIPOPROTEIN"/>
    <property type="match status" value="1"/>
</dbReference>
<evidence type="ECO:0000313" key="2">
    <source>
        <dbReference type="EMBL" id="TJZ52530.1"/>
    </source>
</evidence>
<dbReference type="EMBL" id="SUME01000009">
    <property type="protein sequence ID" value="TJZ52530.1"/>
    <property type="molecule type" value="Genomic_DNA"/>
</dbReference>
<proteinExistence type="predicted"/>
<reference evidence="2 3" key="1">
    <citation type="submission" date="2019-04" db="EMBL/GenBank/DDBJ databases">
        <title>Sphingobacterium olei sp. nov., isolated from oil-contaminated soil.</title>
        <authorList>
            <person name="Liu B."/>
        </authorList>
    </citation>
    <scope>NUCLEOTIDE SEQUENCE [LARGE SCALE GENOMIC DNA]</scope>
    <source>
        <strain evidence="2 3">HAL-9</strain>
    </source>
</reference>
<dbReference type="RefSeq" id="WP_136902951.1">
    <property type="nucleotide sequence ID" value="NZ_SUME01000009.1"/>
</dbReference>
<organism evidence="2 3">
    <name type="scientific">Sphingobacterium olei</name>
    <dbReference type="NCBI Taxonomy" id="2571155"/>
    <lineage>
        <taxon>Bacteria</taxon>
        <taxon>Pseudomonadati</taxon>
        <taxon>Bacteroidota</taxon>
        <taxon>Sphingobacteriia</taxon>
        <taxon>Sphingobacteriales</taxon>
        <taxon>Sphingobacteriaceae</taxon>
        <taxon>Sphingobacterium</taxon>
    </lineage>
</organism>
<name>A0A4U0NEV5_9SPHI</name>
<keyword evidence="3" id="KW-1185">Reference proteome</keyword>
<comment type="caution">
    <text evidence="2">The sequence shown here is derived from an EMBL/GenBank/DDBJ whole genome shotgun (WGS) entry which is preliminary data.</text>
</comment>
<feature type="signal peptide" evidence="1">
    <location>
        <begin position="1"/>
        <end position="21"/>
    </location>
</feature>
<dbReference type="Proteomes" id="UP000306808">
    <property type="component" value="Unassembled WGS sequence"/>
</dbReference>
<accession>A0A4U0NEV5</accession>
<sequence>MKIKFTIAAIAALLISASCQNDNRNNTGTNSENIDTISTSDEYSLTKVDQFEDYLLALDTTDINSITKATNKFAEIFSKDDSIQNDEGILKFLAYQEKVELNGNEKIIDERKNYSQLVDVEYNNKKVPDELRTFHKQINDNGFRIEQSEGMYYIKPYPAYIEQNFYAYASPTMEIYLRQLAKENLEGFANDAAIVIPFETFVQRTVWWEDFSQSVTSKSLQAKASEQYKVYLLFLTIGMNNTPAINYDNKAEEYFINAYTYLEEVYPTSETYIALKPYIELIKRNRIIEAKEMSLQMIK</sequence>
<gene>
    <name evidence="2" type="ORF">FAZ15_19270</name>
</gene>
<keyword evidence="1" id="KW-0732">Signal</keyword>
<protein>
    <submittedName>
        <fullName evidence="2">Uncharacterized protein</fullName>
    </submittedName>
</protein>